<sequence length="261" mass="30471">MTEEEAEEIKRKYRLQKESKDFFCNDNVSRQAPGKRDVKSIRNDVTGKREKIPIRYMMMNIVDAFCEFQNQHPSLKISRAYFFKFRPKFVLPAKQTPFNTTPQVSFGTNLQFQICEDLGFSYIEWNTFAALHGKGAVDGVGAAVKNAIWTKVRSENINLHSARDYYYAALKYCQKTNIFFVEKKEITANSSILNLRFRKCLKIECIDEETSNSKKHRIKVVTFDSDQQKMCDSLRCDKKYINTTRDDRVLKSANASKKMRK</sequence>
<keyword evidence="2" id="KW-1185">Reference proteome</keyword>
<evidence type="ECO:0000313" key="2">
    <source>
        <dbReference type="Proteomes" id="UP001154078"/>
    </source>
</evidence>
<accession>A0A9P0ATW9</accession>
<organism evidence="1 2">
    <name type="scientific">Brassicogethes aeneus</name>
    <name type="common">Rape pollen beetle</name>
    <name type="synonym">Meligethes aeneus</name>
    <dbReference type="NCBI Taxonomy" id="1431903"/>
    <lineage>
        <taxon>Eukaryota</taxon>
        <taxon>Metazoa</taxon>
        <taxon>Ecdysozoa</taxon>
        <taxon>Arthropoda</taxon>
        <taxon>Hexapoda</taxon>
        <taxon>Insecta</taxon>
        <taxon>Pterygota</taxon>
        <taxon>Neoptera</taxon>
        <taxon>Endopterygota</taxon>
        <taxon>Coleoptera</taxon>
        <taxon>Polyphaga</taxon>
        <taxon>Cucujiformia</taxon>
        <taxon>Nitidulidae</taxon>
        <taxon>Meligethinae</taxon>
        <taxon>Brassicogethes</taxon>
    </lineage>
</organism>
<dbReference type="PANTHER" id="PTHR46601:SF1">
    <property type="entry name" value="ADF-H DOMAIN-CONTAINING PROTEIN"/>
    <property type="match status" value="1"/>
</dbReference>
<dbReference type="EMBL" id="OV121132">
    <property type="protein sequence ID" value="CAH0547118.1"/>
    <property type="molecule type" value="Genomic_DNA"/>
</dbReference>
<dbReference type="AlphaFoldDB" id="A0A9P0ATW9"/>
<reference evidence="1" key="1">
    <citation type="submission" date="2021-12" db="EMBL/GenBank/DDBJ databases">
        <authorList>
            <person name="King R."/>
        </authorList>
    </citation>
    <scope>NUCLEOTIDE SEQUENCE</scope>
</reference>
<dbReference type="Proteomes" id="UP001154078">
    <property type="component" value="Chromosome 1"/>
</dbReference>
<name>A0A9P0ATW9_BRAAE</name>
<protein>
    <submittedName>
        <fullName evidence="1">Uncharacterized protein</fullName>
    </submittedName>
</protein>
<gene>
    <name evidence="1" type="ORF">MELIAE_LOCUS1164</name>
</gene>
<dbReference type="PANTHER" id="PTHR46601">
    <property type="entry name" value="ULP_PROTEASE DOMAIN-CONTAINING PROTEIN"/>
    <property type="match status" value="1"/>
</dbReference>
<evidence type="ECO:0000313" key="1">
    <source>
        <dbReference type="EMBL" id="CAH0547118.1"/>
    </source>
</evidence>
<proteinExistence type="predicted"/>
<dbReference type="OrthoDB" id="10062343at2759"/>